<dbReference type="EMBL" id="PJQY01003293">
    <property type="protein sequence ID" value="PQM38660.1"/>
    <property type="molecule type" value="Genomic_DNA"/>
</dbReference>
<dbReference type="AlphaFoldDB" id="A0A314UMG9"/>
<sequence>METAQASQAKREPRIHELAEKPGSSLHVVLQTLIKIEIKERYAREEIVMEAIALNIDASKLAATTQYGFGEKS</sequence>
<protein>
    <submittedName>
        <fullName evidence="1">Uncharacterized protein</fullName>
    </submittedName>
</protein>
<name>A0A314UMG9_PRUYE</name>
<gene>
    <name evidence="1" type="ORF">Pyn_37549</name>
</gene>
<evidence type="ECO:0000313" key="1">
    <source>
        <dbReference type="EMBL" id="PQM38660.1"/>
    </source>
</evidence>
<evidence type="ECO:0000313" key="2">
    <source>
        <dbReference type="Proteomes" id="UP000250321"/>
    </source>
</evidence>
<proteinExistence type="predicted"/>
<dbReference type="Proteomes" id="UP000250321">
    <property type="component" value="Unassembled WGS sequence"/>
</dbReference>
<comment type="caution">
    <text evidence="1">The sequence shown here is derived from an EMBL/GenBank/DDBJ whole genome shotgun (WGS) entry which is preliminary data.</text>
</comment>
<reference evidence="1 2" key="1">
    <citation type="submission" date="2018-02" db="EMBL/GenBank/DDBJ databases">
        <title>Draft genome of wild Prunus yedoensis var. nudiflora.</title>
        <authorList>
            <person name="Baek S."/>
            <person name="Kim J.-H."/>
            <person name="Choi K."/>
            <person name="Kim G.-B."/>
            <person name="Cho A."/>
            <person name="Jang H."/>
            <person name="Shin C.-H."/>
            <person name="Yu H.-J."/>
            <person name="Mun J.-H."/>
        </authorList>
    </citation>
    <scope>NUCLEOTIDE SEQUENCE [LARGE SCALE GENOMIC DNA]</scope>
    <source>
        <strain evidence="2">cv. Jeju island</strain>
        <tissue evidence="1">Leaf</tissue>
    </source>
</reference>
<keyword evidence="2" id="KW-1185">Reference proteome</keyword>
<accession>A0A314UMG9</accession>
<organism evidence="1 2">
    <name type="scientific">Prunus yedoensis var. nudiflora</name>
    <dbReference type="NCBI Taxonomy" id="2094558"/>
    <lineage>
        <taxon>Eukaryota</taxon>
        <taxon>Viridiplantae</taxon>
        <taxon>Streptophyta</taxon>
        <taxon>Embryophyta</taxon>
        <taxon>Tracheophyta</taxon>
        <taxon>Spermatophyta</taxon>
        <taxon>Magnoliopsida</taxon>
        <taxon>eudicotyledons</taxon>
        <taxon>Gunneridae</taxon>
        <taxon>Pentapetalae</taxon>
        <taxon>rosids</taxon>
        <taxon>fabids</taxon>
        <taxon>Rosales</taxon>
        <taxon>Rosaceae</taxon>
        <taxon>Amygdaloideae</taxon>
        <taxon>Amygdaleae</taxon>
        <taxon>Prunus</taxon>
    </lineage>
</organism>